<dbReference type="InterPro" id="IPR052954">
    <property type="entry name" value="GPCR-Ligand_Int"/>
</dbReference>
<dbReference type="Gene3D" id="1.20.1070.10">
    <property type="entry name" value="Rhodopsin 7-helix transmembrane proteins"/>
    <property type="match status" value="1"/>
</dbReference>
<keyword evidence="7" id="KW-0675">Receptor</keyword>
<dbReference type="PANTHER" id="PTHR46641">
    <property type="entry name" value="FMRFAMIDE RECEPTOR-RELATED"/>
    <property type="match status" value="1"/>
</dbReference>
<name>A0AAV4AYR0_9GAST</name>
<dbReference type="InterPro" id="IPR017452">
    <property type="entry name" value="GPCR_Rhodpsn_7TM"/>
</dbReference>
<feature type="transmembrane region" description="Helical" evidence="5">
    <location>
        <begin position="332"/>
        <end position="358"/>
    </location>
</feature>
<dbReference type="GO" id="GO:0004930">
    <property type="term" value="F:G protein-coupled receptor activity"/>
    <property type="evidence" value="ECO:0007669"/>
    <property type="project" value="InterPro"/>
</dbReference>
<feature type="transmembrane region" description="Helical" evidence="5">
    <location>
        <begin position="43"/>
        <end position="63"/>
    </location>
</feature>
<sequence length="373" mass="41568">MKRAIDVQSAMEFSHQVTTVTAPAQGLITQFQYNLSVDTLTSIQTFICLLGLITNTINIKTFLAMRAFDDGVTLTFLILSVSDLCVCIASVANCICIFLVSLESKWLFKVTNDINFTNNDNKLGYLFPIEPRSIGIFCFTALHIFGLITILLTIYLAVARCLCVMYPLKFQNIITVRKTVFVSAMFFLSSFGIRIPLMAHYGVSYRFDPRINATRYRLSVHPNRRMITDAILDSVDTPAYLGAQVVLTVSIAIMARVLGAAAEFRSTASLPNGSNSDMNKSKNKLSTKDARIIKQLVLVSSIFIICNTPRIVTYCATSIEPEFAIGGRYQVLHRISLSTIGLFNTINSSVNIFVYFFYNSKFKNILTKVESAS</sequence>
<protein>
    <submittedName>
        <fullName evidence="7">Chemosensory receptor a</fullName>
    </submittedName>
</protein>
<evidence type="ECO:0000256" key="4">
    <source>
        <dbReference type="ARBA" id="ARBA00023136"/>
    </source>
</evidence>
<feature type="transmembrane region" description="Helical" evidence="5">
    <location>
        <begin position="292"/>
        <end position="312"/>
    </location>
</feature>
<dbReference type="GO" id="GO:0016020">
    <property type="term" value="C:membrane"/>
    <property type="evidence" value="ECO:0007669"/>
    <property type="project" value="UniProtKB-SubCell"/>
</dbReference>
<keyword evidence="8" id="KW-1185">Reference proteome</keyword>
<feature type="transmembrane region" description="Helical" evidence="5">
    <location>
        <begin position="179"/>
        <end position="199"/>
    </location>
</feature>
<dbReference type="AlphaFoldDB" id="A0AAV4AYR0"/>
<evidence type="ECO:0000259" key="6">
    <source>
        <dbReference type="PROSITE" id="PS50262"/>
    </source>
</evidence>
<evidence type="ECO:0000313" key="7">
    <source>
        <dbReference type="EMBL" id="GFO13510.1"/>
    </source>
</evidence>
<evidence type="ECO:0000256" key="1">
    <source>
        <dbReference type="ARBA" id="ARBA00004370"/>
    </source>
</evidence>
<evidence type="ECO:0000256" key="5">
    <source>
        <dbReference type="SAM" id="Phobius"/>
    </source>
</evidence>
<dbReference type="Proteomes" id="UP000735302">
    <property type="component" value="Unassembled WGS sequence"/>
</dbReference>
<feature type="transmembrane region" description="Helical" evidence="5">
    <location>
        <begin position="134"/>
        <end position="158"/>
    </location>
</feature>
<keyword evidence="4 5" id="KW-0472">Membrane</keyword>
<dbReference type="SUPFAM" id="SSF81321">
    <property type="entry name" value="Family A G protein-coupled receptor-like"/>
    <property type="match status" value="1"/>
</dbReference>
<comment type="subcellular location">
    <subcellularLocation>
        <location evidence="1">Membrane</location>
    </subcellularLocation>
</comment>
<dbReference type="PROSITE" id="PS50262">
    <property type="entry name" value="G_PROTEIN_RECEP_F1_2"/>
    <property type="match status" value="1"/>
</dbReference>
<keyword evidence="2 5" id="KW-0812">Transmembrane</keyword>
<dbReference type="InterPro" id="IPR000276">
    <property type="entry name" value="GPCR_Rhodpsn"/>
</dbReference>
<dbReference type="PRINTS" id="PR00237">
    <property type="entry name" value="GPCRRHODOPSN"/>
</dbReference>
<organism evidence="7 8">
    <name type="scientific">Plakobranchus ocellatus</name>
    <dbReference type="NCBI Taxonomy" id="259542"/>
    <lineage>
        <taxon>Eukaryota</taxon>
        <taxon>Metazoa</taxon>
        <taxon>Spiralia</taxon>
        <taxon>Lophotrochozoa</taxon>
        <taxon>Mollusca</taxon>
        <taxon>Gastropoda</taxon>
        <taxon>Heterobranchia</taxon>
        <taxon>Euthyneura</taxon>
        <taxon>Panpulmonata</taxon>
        <taxon>Sacoglossa</taxon>
        <taxon>Placobranchoidea</taxon>
        <taxon>Plakobranchidae</taxon>
        <taxon>Plakobranchus</taxon>
    </lineage>
</organism>
<feature type="transmembrane region" description="Helical" evidence="5">
    <location>
        <begin position="75"/>
        <end position="100"/>
    </location>
</feature>
<evidence type="ECO:0000256" key="3">
    <source>
        <dbReference type="ARBA" id="ARBA00022989"/>
    </source>
</evidence>
<feature type="domain" description="G-protein coupled receptors family 1 profile" evidence="6">
    <location>
        <begin position="54"/>
        <end position="355"/>
    </location>
</feature>
<keyword evidence="3 5" id="KW-1133">Transmembrane helix</keyword>
<dbReference type="PANTHER" id="PTHR46641:SF2">
    <property type="entry name" value="FMRFAMIDE RECEPTOR"/>
    <property type="match status" value="1"/>
</dbReference>
<proteinExistence type="predicted"/>
<evidence type="ECO:0000313" key="8">
    <source>
        <dbReference type="Proteomes" id="UP000735302"/>
    </source>
</evidence>
<gene>
    <name evidence="7" type="ORF">PoB_004001500</name>
</gene>
<feature type="transmembrane region" description="Helical" evidence="5">
    <location>
        <begin position="239"/>
        <end position="259"/>
    </location>
</feature>
<reference evidence="7 8" key="1">
    <citation type="journal article" date="2021" name="Elife">
        <title>Chloroplast acquisition without the gene transfer in kleptoplastic sea slugs, Plakobranchus ocellatus.</title>
        <authorList>
            <person name="Maeda T."/>
            <person name="Takahashi S."/>
            <person name="Yoshida T."/>
            <person name="Shimamura S."/>
            <person name="Takaki Y."/>
            <person name="Nagai Y."/>
            <person name="Toyoda A."/>
            <person name="Suzuki Y."/>
            <person name="Arimoto A."/>
            <person name="Ishii H."/>
            <person name="Satoh N."/>
            <person name="Nishiyama T."/>
            <person name="Hasebe M."/>
            <person name="Maruyama T."/>
            <person name="Minagawa J."/>
            <person name="Obokata J."/>
            <person name="Shigenobu S."/>
        </authorList>
    </citation>
    <scope>NUCLEOTIDE SEQUENCE [LARGE SCALE GENOMIC DNA]</scope>
</reference>
<comment type="caution">
    <text evidence="7">The sequence shown here is derived from an EMBL/GenBank/DDBJ whole genome shotgun (WGS) entry which is preliminary data.</text>
</comment>
<accession>A0AAV4AYR0</accession>
<evidence type="ECO:0000256" key="2">
    <source>
        <dbReference type="ARBA" id="ARBA00022692"/>
    </source>
</evidence>
<dbReference type="EMBL" id="BLXT01004491">
    <property type="protein sequence ID" value="GFO13510.1"/>
    <property type="molecule type" value="Genomic_DNA"/>
</dbReference>